<accession>A0ACD5YMA0</accession>
<dbReference type="Proteomes" id="UP001732700">
    <property type="component" value="Chromosome 6A"/>
</dbReference>
<protein>
    <submittedName>
        <fullName evidence="1">Uncharacterized protein</fullName>
    </submittedName>
</protein>
<sequence length="831" mass="92117">MRDSTSTMERPALAMAVAMLVLASVCGGFPGASCTKVSYDDRALLIDGERRIILSGSIHYPRSTPEMWPDLIQKAKDGGLNTIETYVFWNGHEPRPREYNFEGNYDIMRFFSEVQKAGMYAILRIGPYVCAEWNYGGLPAWLRKIPGMQFRLHNEPFEREMETFTKLIVNMMKDANMFADQGGPIILAQIENEYGNIQGSLPDQESATKYIHWCAEMANNQNVSVPWIMCQQSNDLPPNVLETCNGFYCHDFKPKGNMPKMWTENWTGWFKSWDKPDYHRPAEDVAYAVAMFFQNRGSVQNYYMYHGGTNFGRTSGGPYITTSYDYDAPLDEYGNISQPKYGHLKQLHALLTSMEKHLVYGQQNETSFDDKVKATKYTLDDGSSACFISNSHDNKDVNVTFEGSVYQVPAWSVSVLPDCKTVAYNTAKVKTQTSVMVKKESAVSQGLKWFWLPELLEPFRTERTGSLRSNELLEQIVTGADESDYLWYKTSLTSGAAEEFTLYVNTTGHELYAFVNGKLAGYQHSANGPYLFQFQAPAKLKAGKNYISLLSATVGLKNYGASFELMPAGIVGGPVKLVRADGSAIDLSHNTWTYKTGLYGESIQIHLDRPDLEWTFPRTVPVNRPFSWYKAIFHTPAGEAAVVVDLAGMNKGVVYVNGHNLGRYWTSYIAGDMDGCHRCDYRGEYKTWANEEKCLTGCHEIGQRFYHVPRSFLNAGGLNTIVLFEEAGGDPAKVNFRTVAVGPVCVDAEKGDAITLSCARGGTISSIDVASFGLAKGGQCGAYKGGCESKAAMEALSAACVGKESCTVSYTDDFVSSGCEGSGVLTAQATC</sequence>
<reference evidence="1" key="1">
    <citation type="submission" date="2021-05" db="EMBL/GenBank/DDBJ databases">
        <authorList>
            <person name="Scholz U."/>
            <person name="Mascher M."/>
            <person name="Fiebig A."/>
        </authorList>
    </citation>
    <scope>NUCLEOTIDE SEQUENCE [LARGE SCALE GENOMIC DNA]</scope>
</reference>
<evidence type="ECO:0000313" key="1">
    <source>
        <dbReference type="EnsemblPlants" id="AVESA.00010b.r2.6AG1034610.1.CDS"/>
    </source>
</evidence>
<keyword evidence="2" id="KW-1185">Reference proteome</keyword>
<name>A0ACD5YMA0_AVESA</name>
<dbReference type="EnsemblPlants" id="AVESA.00010b.r2.6AG1034610.1">
    <property type="protein sequence ID" value="AVESA.00010b.r2.6AG1034610.1.CDS"/>
    <property type="gene ID" value="AVESA.00010b.r2.6AG1034610"/>
</dbReference>
<evidence type="ECO:0000313" key="2">
    <source>
        <dbReference type="Proteomes" id="UP001732700"/>
    </source>
</evidence>
<organism evidence="1 2">
    <name type="scientific">Avena sativa</name>
    <name type="common">Oat</name>
    <dbReference type="NCBI Taxonomy" id="4498"/>
    <lineage>
        <taxon>Eukaryota</taxon>
        <taxon>Viridiplantae</taxon>
        <taxon>Streptophyta</taxon>
        <taxon>Embryophyta</taxon>
        <taxon>Tracheophyta</taxon>
        <taxon>Spermatophyta</taxon>
        <taxon>Magnoliopsida</taxon>
        <taxon>Liliopsida</taxon>
        <taxon>Poales</taxon>
        <taxon>Poaceae</taxon>
        <taxon>BOP clade</taxon>
        <taxon>Pooideae</taxon>
        <taxon>Poodae</taxon>
        <taxon>Poeae</taxon>
        <taxon>Poeae Chloroplast Group 1 (Aveneae type)</taxon>
        <taxon>Aveninae</taxon>
        <taxon>Avena</taxon>
    </lineage>
</organism>
<reference evidence="1" key="2">
    <citation type="submission" date="2025-09" db="UniProtKB">
        <authorList>
            <consortium name="EnsemblPlants"/>
        </authorList>
    </citation>
    <scope>IDENTIFICATION</scope>
</reference>
<proteinExistence type="predicted"/>